<evidence type="ECO:0000256" key="3">
    <source>
        <dbReference type="ARBA" id="ARBA00022692"/>
    </source>
</evidence>
<dbReference type="GO" id="GO:0016020">
    <property type="term" value="C:membrane"/>
    <property type="evidence" value="ECO:0007669"/>
    <property type="project" value="UniProtKB-SubCell"/>
</dbReference>
<evidence type="ECO:0000256" key="4">
    <source>
        <dbReference type="ARBA" id="ARBA00022989"/>
    </source>
</evidence>
<gene>
    <name evidence="7" type="ORF">HCHKDHBN_00030</name>
</gene>
<name>A0A7G9YZM5_9EURY</name>
<accession>A0A7G9YZM5</accession>
<proteinExistence type="inferred from homology"/>
<reference evidence="7" key="1">
    <citation type="submission" date="2020-06" db="EMBL/GenBank/DDBJ databases">
        <title>Unique genomic features of the anaerobic methanotrophic archaea.</title>
        <authorList>
            <person name="Chadwick G.L."/>
            <person name="Skennerton C.T."/>
            <person name="Laso-Perez R."/>
            <person name="Leu A.O."/>
            <person name="Speth D.R."/>
            <person name="Yu H."/>
            <person name="Morgan-Lang C."/>
            <person name="Hatzenpichler R."/>
            <person name="Goudeau D."/>
            <person name="Malmstrom R."/>
            <person name="Brazelton W.J."/>
            <person name="Woyke T."/>
            <person name="Hallam S.J."/>
            <person name="Tyson G.W."/>
            <person name="Wegener G."/>
            <person name="Boetius A."/>
            <person name="Orphan V."/>
        </authorList>
    </citation>
    <scope>NUCLEOTIDE SEQUENCE</scope>
</reference>
<sequence length="81" mass="8907">MAWWFLLLFLVVVGVAVDFTPDTVLRPYISGKHIHVGALLLACIFGIVVFGFLGLFLAPMILIIATNFMKIVLPELRGYGG</sequence>
<keyword evidence="4 6" id="KW-1133">Transmembrane helix</keyword>
<keyword evidence="3 6" id="KW-0812">Transmembrane</keyword>
<evidence type="ECO:0000256" key="6">
    <source>
        <dbReference type="SAM" id="Phobius"/>
    </source>
</evidence>
<evidence type="ECO:0000256" key="2">
    <source>
        <dbReference type="ARBA" id="ARBA00009773"/>
    </source>
</evidence>
<organism evidence="7">
    <name type="scientific">Candidatus Methanophagaceae archaeon ANME-1 ERB6</name>
    <dbReference type="NCBI Taxonomy" id="2759912"/>
    <lineage>
        <taxon>Archaea</taxon>
        <taxon>Methanobacteriati</taxon>
        <taxon>Methanobacteriota</taxon>
        <taxon>Stenosarchaea group</taxon>
        <taxon>Methanomicrobia</taxon>
        <taxon>Candidatus Methanophagales</taxon>
        <taxon>Candidatus Methanophagaceae</taxon>
    </lineage>
</organism>
<evidence type="ECO:0000256" key="1">
    <source>
        <dbReference type="ARBA" id="ARBA00004141"/>
    </source>
</evidence>
<comment type="subcellular location">
    <subcellularLocation>
        <location evidence="1">Membrane</location>
        <topology evidence="1">Multi-pass membrane protein</topology>
    </subcellularLocation>
</comment>
<protein>
    <recommendedName>
        <fullName evidence="8">AI-2E family transporter</fullName>
    </recommendedName>
</protein>
<dbReference type="Pfam" id="PF01594">
    <property type="entry name" value="AI-2E_transport"/>
    <property type="match status" value="1"/>
</dbReference>
<keyword evidence="5 6" id="KW-0472">Membrane</keyword>
<feature type="transmembrane region" description="Helical" evidence="6">
    <location>
        <begin position="34"/>
        <end position="64"/>
    </location>
</feature>
<dbReference type="InterPro" id="IPR002549">
    <property type="entry name" value="AI-2E-like"/>
</dbReference>
<evidence type="ECO:0000313" key="7">
    <source>
        <dbReference type="EMBL" id="QNO53459.1"/>
    </source>
</evidence>
<dbReference type="EMBL" id="MT631542">
    <property type="protein sequence ID" value="QNO53459.1"/>
    <property type="molecule type" value="Genomic_DNA"/>
</dbReference>
<dbReference type="AlphaFoldDB" id="A0A7G9YZM5"/>
<evidence type="ECO:0000256" key="5">
    <source>
        <dbReference type="ARBA" id="ARBA00023136"/>
    </source>
</evidence>
<comment type="similarity">
    <text evidence="2">Belongs to the autoinducer-2 exporter (AI-2E) (TC 2.A.86) family.</text>
</comment>
<evidence type="ECO:0008006" key="8">
    <source>
        <dbReference type="Google" id="ProtNLM"/>
    </source>
</evidence>